<protein>
    <recommendedName>
        <fullName evidence="7">TVP38/TMEM64 family membrane protein</fullName>
    </recommendedName>
</protein>
<evidence type="ECO:0000313" key="11">
    <source>
        <dbReference type="EMBL" id="QQB82282.1"/>
    </source>
</evidence>
<keyword evidence="5 7" id="KW-1133">Transmembrane helix</keyword>
<feature type="transmembrane region" description="Helical" evidence="7">
    <location>
        <begin position="12"/>
        <end position="31"/>
    </location>
</feature>
<evidence type="ECO:0000313" key="10">
    <source>
        <dbReference type="EMBL" id="QPR30445.1"/>
    </source>
</evidence>
<dbReference type="PANTHER" id="PTHR12677">
    <property type="entry name" value="GOLGI APPARATUS MEMBRANE PROTEIN TVP38-RELATED"/>
    <property type="match status" value="1"/>
</dbReference>
<dbReference type="EMBL" id="CP066023">
    <property type="protein sequence ID" value="QQB82282.1"/>
    <property type="molecule type" value="Genomic_DNA"/>
</dbReference>
<feature type="transmembrane region" description="Helical" evidence="7">
    <location>
        <begin position="193"/>
        <end position="214"/>
    </location>
</feature>
<dbReference type="AlphaFoldDB" id="A0AAW9SVH8"/>
<keyword evidence="13" id="KW-1185">Reference proteome</keyword>
<dbReference type="PANTHER" id="PTHR12677:SF59">
    <property type="entry name" value="GOLGI APPARATUS MEMBRANE PROTEIN TVP38-RELATED"/>
    <property type="match status" value="1"/>
</dbReference>
<evidence type="ECO:0000256" key="7">
    <source>
        <dbReference type="RuleBase" id="RU366058"/>
    </source>
</evidence>
<feature type="domain" description="VTT" evidence="8">
    <location>
        <begin position="66"/>
        <end position="183"/>
    </location>
</feature>
<dbReference type="InterPro" id="IPR032816">
    <property type="entry name" value="VTT_dom"/>
</dbReference>
<dbReference type="InterPro" id="IPR015414">
    <property type="entry name" value="TMEM64"/>
</dbReference>
<evidence type="ECO:0000259" key="8">
    <source>
        <dbReference type="Pfam" id="PF09335"/>
    </source>
</evidence>
<keyword evidence="4 7" id="KW-0812">Transmembrane</keyword>
<dbReference type="Pfam" id="PF09335">
    <property type="entry name" value="VTT_dom"/>
    <property type="match status" value="1"/>
</dbReference>
<reference evidence="9" key="3">
    <citation type="submission" date="2024-05" db="EMBL/GenBank/DDBJ databases">
        <authorList>
            <person name="Wolfe A."/>
        </authorList>
    </citation>
    <scope>NUCLEOTIDE SEQUENCE</scope>
    <source>
        <strain evidence="9">UMB1064</strain>
    </source>
</reference>
<evidence type="ECO:0000313" key="9">
    <source>
        <dbReference type="EMBL" id="MEO3716425.1"/>
    </source>
</evidence>
<evidence type="ECO:0000256" key="6">
    <source>
        <dbReference type="ARBA" id="ARBA00023136"/>
    </source>
</evidence>
<comment type="similarity">
    <text evidence="2 7">Belongs to the TVP38/TMEM64 family.</text>
</comment>
<evidence type="ECO:0000256" key="2">
    <source>
        <dbReference type="ARBA" id="ARBA00008640"/>
    </source>
</evidence>
<evidence type="ECO:0000313" key="14">
    <source>
        <dbReference type="Proteomes" id="UP001223646"/>
    </source>
</evidence>
<evidence type="ECO:0000313" key="13">
    <source>
        <dbReference type="Proteomes" id="UP000595198"/>
    </source>
</evidence>
<gene>
    <name evidence="10" type="ORF">I6G95_09570</name>
    <name evidence="11" type="ORF">I6H48_10135</name>
    <name evidence="9" type="ORF">QP460_002305</name>
</gene>
<feature type="transmembrane region" description="Helical" evidence="7">
    <location>
        <begin position="51"/>
        <end position="71"/>
    </location>
</feature>
<dbReference type="Proteomes" id="UP000594774">
    <property type="component" value="Chromosome"/>
</dbReference>
<dbReference type="EMBL" id="JASOOY020000008">
    <property type="protein sequence ID" value="MEO3716425.1"/>
    <property type="molecule type" value="Genomic_DNA"/>
</dbReference>
<evidence type="ECO:0000256" key="1">
    <source>
        <dbReference type="ARBA" id="ARBA00004651"/>
    </source>
</evidence>
<evidence type="ECO:0000256" key="5">
    <source>
        <dbReference type="ARBA" id="ARBA00022989"/>
    </source>
</evidence>
<reference evidence="9" key="2">
    <citation type="submission" date="2023-05" db="EMBL/GenBank/DDBJ databases">
        <authorList>
            <person name="Du J."/>
        </authorList>
    </citation>
    <scope>NUCLEOTIDE SEQUENCE</scope>
    <source>
        <strain evidence="9">UMB1064</strain>
    </source>
</reference>
<keyword evidence="6 7" id="KW-0472">Membrane</keyword>
<organism evidence="9 14">
    <name type="scientific">Corynebacterium amycolatum</name>
    <dbReference type="NCBI Taxonomy" id="43765"/>
    <lineage>
        <taxon>Bacteria</taxon>
        <taxon>Bacillati</taxon>
        <taxon>Actinomycetota</taxon>
        <taxon>Actinomycetes</taxon>
        <taxon>Mycobacteriales</taxon>
        <taxon>Corynebacteriaceae</taxon>
        <taxon>Corynebacterium</taxon>
    </lineage>
</organism>
<dbReference type="RefSeq" id="WP_070852220.1">
    <property type="nucleotide sequence ID" value="NZ_CP065628.1"/>
</dbReference>
<evidence type="ECO:0000313" key="12">
    <source>
        <dbReference type="Proteomes" id="UP000594774"/>
    </source>
</evidence>
<name>A0AAW9SVH8_CORAY</name>
<dbReference type="Proteomes" id="UP001223646">
    <property type="component" value="Unassembled WGS sequence"/>
</dbReference>
<dbReference type="GO" id="GO:0005886">
    <property type="term" value="C:plasma membrane"/>
    <property type="evidence" value="ECO:0007669"/>
    <property type="project" value="UniProtKB-SubCell"/>
</dbReference>
<keyword evidence="3 7" id="KW-1003">Cell membrane</keyword>
<reference evidence="12 13" key="1">
    <citation type="submission" date="2020-12" db="EMBL/GenBank/DDBJ databases">
        <title>FDA dAtabase for Regulatory Grade micrObial Sequences (FDA-ARGOS): Supporting development and validation of Infectious Disease Dx tests.</title>
        <authorList>
            <person name="Sproer C."/>
            <person name="Gronow S."/>
            <person name="Severitt S."/>
            <person name="Schroder I."/>
            <person name="Tallon L."/>
            <person name="Sadzewicz L."/>
            <person name="Zhao X."/>
            <person name="Boylan J."/>
            <person name="Ott S."/>
            <person name="Bowen H."/>
            <person name="Vavikolanu K."/>
            <person name="Mehta A."/>
            <person name="Aluvathingal J."/>
            <person name="Nadendla S."/>
            <person name="Lowell S."/>
            <person name="Myers T."/>
            <person name="Yan Y."/>
            <person name="Sichtig H."/>
        </authorList>
    </citation>
    <scope>NUCLEOTIDE SEQUENCE [LARGE SCALE GENOMIC DNA]</scope>
    <source>
        <strain evidence="10 12">FDAARGOS_938</strain>
        <strain evidence="11 13">FDAARGOS_991</strain>
    </source>
</reference>
<comment type="subcellular location">
    <subcellularLocation>
        <location evidence="1 7">Cell membrane</location>
        <topology evidence="1 7">Multi-pass membrane protein</topology>
    </subcellularLocation>
</comment>
<proteinExistence type="inferred from homology"/>
<accession>A0AAW9SVH8</accession>
<dbReference type="Proteomes" id="UP000595198">
    <property type="component" value="Chromosome"/>
</dbReference>
<feature type="transmembrane region" description="Helical" evidence="7">
    <location>
        <begin position="160"/>
        <end position="181"/>
    </location>
</feature>
<sequence length="223" mass="24173">MNVSDVRITPTLKKVLLVLAVGVGVVVTLYVDVPTVATIRQWSIDAGDWFPLLYFLAYVALTQFPIPRTVFTLASGILFGPMLGFLLAITATTVSALLSLCIVRFLGRDWFRTHLTNRRLLSLDHRLEQRGWLTVLSLRMIAGVPFSFLNYACGLSSIRIVPYIIATALGSAPNTLAVVLLGDALLVGFDVRFAVATGILLVLGLLGLLADAKFPVVTGSSKR</sequence>
<dbReference type="EMBL" id="CP065628">
    <property type="protein sequence ID" value="QPR30445.1"/>
    <property type="molecule type" value="Genomic_DNA"/>
</dbReference>
<feature type="transmembrane region" description="Helical" evidence="7">
    <location>
        <begin position="83"/>
        <end position="106"/>
    </location>
</feature>
<evidence type="ECO:0000256" key="4">
    <source>
        <dbReference type="ARBA" id="ARBA00022692"/>
    </source>
</evidence>
<evidence type="ECO:0000256" key="3">
    <source>
        <dbReference type="ARBA" id="ARBA00022475"/>
    </source>
</evidence>